<dbReference type="GeneID" id="63702452"/>
<dbReference type="OrthoDB" id="10639042at2759"/>
<dbReference type="EMBL" id="KK088518">
    <property type="protein sequence ID" value="EYE89894.1"/>
    <property type="molecule type" value="Genomic_DNA"/>
</dbReference>
<gene>
    <name evidence="1" type="ORF">EURHEDRAFT_536264</name>
</gene>
<dbReference type="Proteomes" id="UP000019804">
    <property type="component" value="Unassembled WGS sequence"/>
</dbReference>
<accession>A0A017RZR5</accession>
<protein>
    <submittedName>
        <fullName evidence="1">Uncharacterized protein</fullName>
    </submittedName>
</protein>
<dbReference type="HOGENOM" id="CLU_2032040_0_0_1"/>
<dbReference type="RefSeq" id="XP_040633584.1">
    <property type="nucleotide sequence ID" value="XM_040787328.1"/>
</dbReference>
<organism evidence="1 2">
    <name type="scientific">Aspergillus ruber (strain CBS 135680)</name>
    <dbReference type="NCBI Taxonomy" id="1388766"/>
    <lineage>
        <taxon>Eukaryota</taxon>
        <taxon>Fungi</taxon>
        <taxon>Dikarya</taxon>
        <taxon>Ascomycota</taxon>
        <taxon>Pezizomycotina</taxon>
        <taxon>Eurotiomycetes</taxon>
        <taxon>Eurotiomycetidae</taxon>
        <taxon>Eurotiales</taxon>
        <taxon>Aspergillaceae</taxon>
        <taxon>Aspergillus</taxon>
        <taxon>Aspergillus subgen. Aspergillus</taxon>
    </lineage>
</organism>
<evidence type="ECO:0000313" key="2">
    <source>
        <dbReference type="Proteomes" id="UP000019804"/>
    </source>
</evidence>
<proteinExistence type="predicted"/>
<feature type="non-terminal residue" evidence="1">
    <location>
        <position position="1"/>
    </location>
</feature>
<sequence>LYNLSNHFTRPKPPVCAGLSSTVLFLCFGARWVWPRLTLSLGYPPCYPSPVLTASSNASSPHSSSLRALSVICCRCARGRATLVLARNCSNALVALGSPRSRPYEYSSAVVGLMTPSVSRSL</sequence>
<evidence type="ECO:0000313" key="1">
    <source>
        <dbReference type="EMBL" id="EYE89894.1"/>
    </source>
</evidence>
<keyword evidence="2" id="KW-1185">Reference proteome</keyword>
<name>A0A017RZR5_ASPRC</name>
<reference evidence="2" key="1">
    <citation type="journal article" date="2014" name="Nat. Commun.">
        <title>Genomic adaptations of the halophilic Dead Sea filamentous fungus Eurotium rubrum.</title>
        <authorList>
            <person name="Kis-Papo T."/>
            <person name="Weig A.R."/>
            <person name="Riley R."/>
            <person name="Persoh D."/>
            <person name="Salamov A."/>
            <person name="Sun H."/>
            <person name="Lipzen A."/>
            <person name="Wasser S.P."/>
            <person name="Rambold G."/>
            <person name="Grigoriev I.V."/>
            <person name="Nevo E."/>
        </authorList>
    </citation>
    <scope>NUCLEOTIDE SEQUENCE [LARGE SCALE GENOMIC DNA]</scope>
    <source>
        <strain evidence="2">CBS 135680</strain>
    </source>
</reference>
<dbReference type="AlphaFoldDB" id="A0A017RZR5"/>